<keyword evidence="2" id="KW-1185">Reference proteome</keyword>
<sequence>MRKGYITSKDDKYLSIIKPLYNLSRKIYKNGAFYHSIIGHNFLPPHFGINAVAPRLSSGFESDIVIVQYSRQLDRLDSVALRQPEWMDMVMDFGQDKPTNLTAAKGLLAAGNGHSYTFGFANYHGAAIPRPGLAKFLFDCEFGLFGQVPASGLGVWTPYPQGKYICNGNLPGMVRMNLVDNTVGWKMAYHDLAFLIKVLHDTEGVKDEAPFFDFVFNYTDELDSTPYQRIVNGEWVKTYSGTAATSAQ</sequence>
<proteinExistence type="predicted"/>
<protein>
    <submittedName>
        <fullName evidence="1">Uncharacterized protein</fullName>
    </submittedName>
</protein>
<evidence type="ECO:0000313" key="2">
    <source>
        <dbReference type="Proteomes" id="UP000664203"/>
    </source>
</evidence>
<organism evidence="1 2">
    <name type="scientific">Alectoria fallacina</name>
    <dbReference type="NCBI Taxonomy" id="1903189"/>
    <lineage>
        <taxon>Eukaryota</taxon>
        <taxon>Fungi</taxon>
        <taxon>Dikarya</taxon>
        <taxon>Ascomycota</taxon>
        <taxon>Pezizomycotina</taxon>
        <taxon>Lecanoromycetes</taxon>
        <taxon>OSLEUM clade</taxon>
        <taxon>Lecanoromycetidae</taxon>
        <taxon>Lecanorales</taxon>
        <taxon>Lecanorineae</taxon>
        <taxon>Parmeliaceae</taxon>
        <taxon>Alectoria</taxon>
    </lineage>
</organism>
<reference evidence="1" key="1">
    <citation type="submission" date="2021-03" db="EMBL/GenBank/DDBJ databases">
        <authorList>
            <person name="Tagirdzhanova G."/>
        </authorList>
    </citation>
    <scope>NUCLEOTIDE SEQUENCE</scope>
</reference>
<comment type="caution">
    <text evidence="1">The sequence shown here is derived from an EMBL/GenBank/DDBJ whole genome shotgun (WGS) entry which is preliminary data.</text>
</comment>
<dbReference type="OrthoDB" id="5361510at2759"/>
<dbReference type="EMBL" id="CAJPDR010000244">
    <property type="protein sequence ID" value="CAF9928108.1"/>
    <property type="molecule type" value="Genomic_DNA"/>
</dbReference>
<accession>A0A8H3FUN1</accession>
<evidence type="ECO:0000313" key="1">
    <source>
        <dbReference type="EMBL" id="CAF9928108.1"/>
    </source>
</evidence>
<name>A0A8H3FUN1_9LECA</name>
<dbReference type="AlphaFoldDB" id="A0A8H3FUN1"/>
<dbReference type="Proteomes" id="UP000664203">
    <property type="component" value="Unassembled WGS sequence"/>
</dbReference>
<gene>
    <name evidence="1" type="ORF">ALECFALPRED_003955</name>
</gene>